<evidence type="ECO:0000256" key="16">
    <source>
        <dbReference type="RuleBase" id="RU003848"/>
    </source>
</evidence>
<dbReference type="STRING" id="1790137.AXE80_14050"/>
<evidence type="ECO:0000256" key="10">
    <source>
        <dbReference type="ARBA" id="ARBA00023310"/>
    </source>
</evidence>
<evidence type="ECO:0000256" key="4">
    <source>
        <dbReference type="ARBA" id="ARBA00022547"/>
    </source>
</evidence>
<keyword evidence="19" id="KW-1185">Reference proteome</keyword>
<comment type="function">
    <text evidence="12">Component of the F(0) channel, it forms part of the peripheral stalk, linking F(1) to F(0). The b'-subunit is a diverged and duplicated form of b found in plants and photosynthetic bacteria.</text>
</comment>
<dbReference type="SUPFAM" id="SSF81573">
    <property type="entry name" value="F1F0 ATP synthase subunit B, membrane domain"/>
    <property type="match status" value="1"/>
</dbReference>
<evidence type="ECO:0000256" key="17">
    <source>
        <dbReference type="SAM" id="Coils"/>
    </source>
</evidence>
<dbReference type="PANTHER" id="PTHR33445:SF1">
    <property type="entry name" value="ATP SYNTHASE SUBUNIT B"/>
    <property type="match status" value="1"/>
</dbReference>
<reference evidence="18 19" key="1">
    <citation type="submission" date="2016-02" db="EMBL/GenBank/DDBJ databases">
        <authorList>
            <person name="Wen L."/>
            <person name="He K."/>
            <person name="Yang H."/>
        </authorList>
    </citation>
    <scope>NUCLEOTIDE SEQUENCE [LARGE SCALE GENOMIC DNA]</scope>
    <source>
        <strain evidence="18 19">CZ1127</strain>
    </source>
</reference>
<dbReference type="GO" id="GO:0045259">
    <property type="term" value="C:proton-transporting ATP synthase complex"/>
    <property type="evidence" value="ECO:0007669"/>
    <property type="project" value="UniProtKB-KW"/>
</dbReference>
<dbReference type="GO" id="GO:0046933">
    <property type="term" value="F:proton-transporting ATP synthase activity, rotational mechanism"/>
    <property type="evidence" value="ECO:0007669"/>
    <property type="project" value="UniProtKB-UniRule"/>
</dbReference>
<organism evidence="18 19">
    <name type="scientific">Wenyingzhuangia fucanilytica</name>
    <dbReference type="NCBI Taxonomy" id="1790137"/>
    <lineage>
        <taxon>Bacteria</taxon>
        <taxon>Pseudomonadati</taxon>
        <taxon>Bacteroidota</taxon>
        <taxon>Flavobacteriia</taxon>
        <taxon>Flavobacteriales</taxon>
        <taxon>Flavobacteriaceae</taxon>
        <taxon>Wenyingzhuangia</taxon>
    </lineage>
</organism>
<dbReference type="InterPro" id="IPR005864">
    <property type="entry name" value="ATP_synth_F0_bsu_bac"/>
</dbReference>
<proteinExistence type="inferred from homology"/>
<keyword evidence="3 15" id="KW-1003">Cell membrane</keyword>
<evidence type="ECO:0000256" key="9">
    <source>
        <dbReference type="ARBA" id="ARBA00023136"/>
    </source>
</evidence>
<evidence type="ECO:0000256" key="14">
    <source>
        <dbReference type="ARBA" id="ARBA00037847"/>
    </source>
</evidence>
<dbReference type="Gene3D" id="1.20.5.620">
    <property type="entry name" value="F1F0 ATP synthase subunit B, membrane domain"/>
    <property type="match status" value="1"/>
</dbReference>
<name>A0A1B1Y995_9FLAO</name>
<dbReference type="InterPro" id="IPR002146">
    <property type="entry name" value="ATP_synth_b/b'su_bac/chlpt"/>
</dbReference>
<accession>A0A1B1Y995</accession>
<evidence type="ECO:0000256" key="5">
    <source>
        <dbReference type="ARBA" id="ARBA00022692"/>
    </source>
</evidence>
<dbReference type="Pfam" id="PF00430">
    <property type="entry name" value="ATP-synt_B"/>
    <property type="match status" value="1"/>
</dbReference>
<comment type="subunit">
    <text evidence="13">F-type ATPases have 2 components, F(1) - the catalytic core - and F(0) - the membrane proton channel. F(1) has five subunits: alpha(3), beta(3), gamma(1), delta(1), epsilon(1). F(0) has four main subunits: a(1), b(2) and c(10-14). The alpha and beta chains form an alternating ring which encloses part of the gamma chain. F(1) is attached to F(0) by a central stalk formed by the gamma and epsilon chains, while a peripheral stalk is formed by the delta and b chains.</text>
</comment>
<keyword evidence="2 15" id="KW-0813">Transport</keyword>
<comment type="subunit">
    <text evidence="15">F-type ATPases have 2 components, F(1) - the catalytic core - and F(0) - the membrane proton channel. F(1) has five subunits: alpha(3), beta(3), gamma(1), delta(1), epsilon(1). F(0) has three main subunits: a(1), b(2) and c(10-14). The alpha and beta chains form an alternating ring which encloses part of the gamma chain. F(1) is attached to F(0) by a central stalk formed by the gamma and epsilon chains, while a peripheral stalk is formed by the delta and b chains.</text>
</comment>
<dbReference type="GO" id="GO:0046961">
    <property type="term" value="F:proton-transporting ATPase activity, rotational mechanism"/>
    <property type="evidence" value="ECO:0007669"/>
    <property type="project" value="TreeGrafter"/>
</dbReference>
<evidence type="ECO:0000256" key="6">
    <source>
        <dbReference type="ARBA" id="ARBA00022781"/>
    </source>
</evidence>
<dbReference type="InterPro" id="IPR050059">
    <property type="entry name" value="ATP_synthase_B_chain"/>
</dbReference>
<dbReference type="GO" id="GO:0005886">
    <property type="term" value="C:plasma membrane"/>
    <property type="evidence" value="ECO:0007669"/>
    <property type="project" value="UniProtKB-SubCell"/>
</dbReference>
<dbReference type="EMBL" id="CP014224">
    <property type="protein sequence ID" value="ANW97347.1"/>
    <property type="molecule type" value="Genomic_DNA"/>
</dbReference>
<evidence type="ECO:0000256" key="12">
    <source>
        <dbReference type="ARBA" id="ARBA00025614"/>
    </source>
</evidence>
<keyword evidence="17" id="KW-0175">Coiled coil</keyword>
<evidence type="ECO:0000256" key="11">
    <source>
        <dbReference type="ARBA" id="ARBA00025198"/>
    </source>
</evidence>
<feature type="coiled-coil region" evidence="17">
    <location>
        <begin position="36"/>
        <end position="166"/>
    </location>
</feature>
<dbReference type="GO" id="GO:0012505">
    <property type="term" value="C:endomembrane system"/>
    <property type="evidence" value="ECO:0007669"/>
    <property type="project" value="UniProtKB-SubCell"/>
</dbReference>
<dbReference type="KEGG" id="wfu:AXE80_14050"/>
<keyword evidence="4 15" id="KW-0138">CF(0)</keyword>
<evidence type="ECO:0000313" key="18">
    <source>
        <dbReference type="EMBL" id="ANW97347.1"/>
    </source>
</evidence>
<keyword evidence="5 15" id="KW-0812">Transmembrane</keyword>
<dbReference type="AlphaFoldDB" id="A0A1B1Y995"/>
<feature type="transmembrane region" description="Helical" evidence="15">
    <location>
        <begin position="12"/>
        <end position="32"/>
    </location>
</feature>
<evidence type="ECO:0000256" key="15">
    <source>
        <dbReference type="HAMAP-Rule" id="MF_01398"/>
    </source>
</evidence>
<dbReference type="InterPro" id="IPR028987">
    <property type="entry name" value="ATP_synth_B-like_membr_sf"/>
</dbReference>
<dbReference type="NCBIfam" id="TIGR01144">
    <property type="entry name" value="ATP_synt_b"/>
    <property type="match status" value="1"/>
</dbReference>
<sequence>MDKLINDFSFGLFFWVAIIFVTLILLMRKFAWKPILEALNSREEGISNALKAAENAKKELEALNADNQKILKEARAERDTMLKEAREIKEKIVSEAKGEANAEAEAIITNAKAAIELEKQAALTELKTQVAGISIDIAKKIIKSELASEENQLALVEKSLNEVILN</sequence>
<evidence type="ECO:0000256" key="1">
    <source>
        <dbReference type="ARBA" id="ARBA00005513"/>
    </source>
</evidence>
<evidence type="ECO:0000256" key="13">
    <source>
        <dbReference type="ARBA" id="ARBA00026054"/>
    </source>
</evidence>
<evidence type="ECO:0000256" key="7">
    <source>
        <dbReference type="ARBA" id="ARBA00022989"/>
    </source>
</evidence>
<dbReference type="RefSeq" id="WP_068828478.1">
    <property type="nucleotide sequence ID" value="NZ_CP014224.1"/>
</dbReference>
<keyword evidence="8 15" id="KW-0406">Ion transport</keyword>
<dbReference type="OrthoDB" id="9795289at2"/>
<protein>
    <recommendedName>
        <fullName evidence="15">ATP synthase subunit b</fullName>
    </recommendedName>
    <alternativeName>
        <fullName evidence="15">ATP synthase F(0) sector subunit b</fullName>
    </alternativeName>
    <alternativeName>
        <fullName evidence="15">ATPase subunit I</fullName>
    </alternativeName>
    <alternativeName>
        <fullName evidence="15">F-type ATPase subunit b</fullName>
        <shortName evidence="15">F-ATPase subunit b</shortName>
    </alternativeName>
</protein>
<evidence type="ECO:0000256" key="2">
    <source>
        <dbReference type="ARBA" id="ARBA00022448"/>
    </source>
</evidence>
<comment type="subcellular location">
    <subcellularLocation>
        <location evidence="15">Cell membrane</location>
        <topology evidence="15">Single-pass membrane protein</topology>
    </subcellularLocation>
    <subcellularLocation>
        <location evidence="14">Endomembrane system</location>
        <topology evidence="14">Single-pass membrane protein</topology>
    </subcellularLocation>
</comment>
<dbReference type="NCBIfam" id="NF011041">
    <property type="entry name" value="PRK14471.1"/>
    <property type="match status" value="1"/>
</dbReference>
<keyword evidence="6 15" id="KW-0375">Hydrogen ion transport</keyword>
<gene>
    <name evidence="15" type="primary">atpF</name>
    <name evidence="18" type="ORF">AXE80_14050</name>
</gene>
<dbReference type="PANTHER" id="PTHR33445">
    <property type="entry name" value="ATP SYNTHASE SUBUNIT B', CHLOROPLASTIC"/>
    <property type="match status" value="1"/>
</dbReference>
<evidence type="ECO:0000313" key="19">
    <source>
        <dbReference type="Proteomes" id="UP000092967"/>
    </source>
</evidence>
<keyword evidence="9 15" id="KW-0472">Membrane</keyword>
<comment type="function">
    <text evidence="11 15">F(1)F(0) ATP synthase produces ATP from ADP in the presence of a proton or sodium gradient. F-type ATPases consist of two structural domains, F(1) containing the extramembraneous catalytic core and F(0) containing the membrane proton channel, linked together by a central stalk and a peripheral stalk. During catalysis, ATP synthesis in the catalytic domain of F(1) is coupled via a rotary mechanism of the central stalk subunits to proton translocation.</text>
</comment>
<dbReference type="HAMAP" id="MF_01398">
    <property type="entry name" value="ATP_synth_b_bprime"/>
    <property type="match status" value="1"/>
</dbReference>
<dbReference type="Proteomes" id="UP000092967">
    <property type="component" value="Chromosome"/>
</dbReference>
<evidence type="ECO:0000256" key="3">
    <source>
        <dbReference type="ARBA" id="ARBA00022475"/>
    </source>
</evidence>
<keyword evidence="10 15" id="KW-0066">ATP synthesis</keyword>
<keyword evidence="7 15" id="KW-1133">Transmembrane helix</keyword>
<evidence type="ECO:0000256" key="8">
    <source>
        <dbReference type="ARBA" id="ARBA00023065"/>
    </source>
</evidence>
<comment type="similarity">
    <text evidence="1 15 16">Belongs to the ATPase B chain family.</text>
</comment>
<dbReference type="CDD" id="cd06503">
    <property type="entry name" value="ATP-synt_Fo_b"/>
    <property type="match status" value="1"/>
</dbReference>